<dbReference type="GO" id="GO:0045505">
    <property type="term" value="F:dynein intermediate chain binding"/>
    <property type="evidence" value="ECO:0007669"/>
    <property type="project" value="InterPro"/>
</dbReference>
<dbReference type="GO" id="GO:0051959">
    <property type="term" value="F:dynein light intermediate chain binding"/>
    <property type="evidence" value="ECO:0007669"/>
    <property type="project" value="InterPro"/>
</dbReference>
<keyword evidence="3" id="KW-1185">Reference proteome</keyword>
<evidence type="ECO:0000259" key="2">
    <source>
        <dbReference type="Pfam" id="PF08385"/>
    </source>
</evidence>
<accession>A0A1I8IU51</accession>
<feature type="compositionally biased region" description="Polar residues" evidence="1">
    <location>
        <begin position="454"/>
        <end position="470"/>
    </location>
</feature>
<dbReference type="InterPro" id="IPR013594">
    <property type="entry name" value="Dynein_heavy_tail"/>
</dbReference>
<dbReference type="WBParaSite" id="maker-uti_cns_0016546-snap-gene-0.2-mRNA-1">
    <property type="protein sequence ID" value="maker-uti_cns_0016546-snap-gene-0.2-mRNA-1"/>
    <property type="gene ID" value="maker-uti_cns_0016546-snap-gene-0.2"/>
</dbReference>
<proteinExistence type="predicted"/>
<evidence type="ECO:0000313" key="3">
    <source>
        <dbReference type="Proteomes" id="UP000095280"/>
    </source>
</evidence>
<dbReference type="InterPro" id="IPR026983">
    <property type="entry name" value="DHC"/>
</dbReference>
<feature type="domain" description="Dynein heavy chain tail" evidence="2">
    <location>
        <begin position="66"/>
        <end position="235"/>
    </location>
</feature>
<dbReference type="PRINTS" id="PR00833">
    <property type="entry name" value="POAALLERGEN"/>
</dbReference>
<dbReference type="PANTHER" id="PTHR46532">
    <property type="entry name" value="MALE FERTILITY FACTOR KL5"/>
    <property type="match status" value="1"/>
</dbReference>
<organism evidence="3 4">
    <name type="scientific">Macrostomum lignano</name>
    <dbReference type="NCBI Taxonomy" id="282301"/>
    <lineage>
        <taxon>Eukaryota</taxon>
        <taxon>Metazoa</taxon>
        <taxon>Spiralia</taxon>
        <taxon>Lophotrochozoa</taxon>
        <taxon>Platyhelminthes</taxon>
        <taxon>Rhabditophora</taxon>
        <taxon>Macrostomorpha</taxon>
        <taxon>Macrostomida</taxon>
        <taxon>Macrostomidae</taxon>
        <taxon>Macrostomum</taxon>
    </lineage>
</organism>
<feature type="region of interest" description="Disordered" evidence="1">
    <location>
        <begin position="440"/>
        <end position="481"/>
    </location>
</feature>
<reference evidence="4" key="1">
    <citation type="submission" date="2016-11" db="UniProtKB">
        <authorList>
            <consortium name="WormBaseParasite"/>
        </authorList>
    </citation>
    <scope>IDENTIFICATION</scope>
</reference>
<dbReference type="Proteomes" id="UP000095280">
    <property type="component" value="Unplaced"/>
</dbReference>
<dbReference type="PANTHER" id="PTHR46532:SF13">
    <property type="entry name" value="CYTOPLASMIC DYNEIN 1 HEAVY CHAIN 1"/>
    <property type="match status" value="1"/>
</dbReference>
<dbReference type="GO" id="GO:0005858">
    <property type="term" value="C:axonemal dynein complex"/>
    <property type="evidence" value="ECO:0007669"/>
    <property type="project" value="TreeGrafter"/>
</dbReference>
<name>A0A1I8IU51_9PLAT</name>
<dbReference type="GO" id="GO:0007018">
    <property type="term" value="P:microtubule-based movement"/>
    <property type="evidence" value="ECO:0007669"/>
    <property type="project" value="InterPro"/>
</dbReference>
<dbReference type="AlphaFoldDB" id="A0A1I8IU51"/>
<evidence type="ECO:0000256" key="1">
    <source>
        <dbReference type="SAM" id="MobiDB-lite"/>
    </source>
</evidence>
<sequence>AVVTDVVLIDNAEIMDAEGLARAKTISDASSNSSKTTHQKILEVPPDAAAADFKATRLAAHDSELVQRFEDIVTGWIGTIESTVLSGASSDAHSRDAIVGPLAELDKWRRRNRILTALTEQLKSKECKNIIGALIAAKSKVLKKWKAVDIAITDAVNDARDKLKYLDSLKKYLEDLYSPSVTPGFIINQTIPSALITMKQMDSASRYYSRSGFMGQLFNQVANQLVLCFKDYLRAPAGQRHDDQLWAVTLREARAARPEDFTDGPDRQIRAHFEQKLSQGRLHGKADIKEFDANAATLTGRIRACLLVQRLMRVALRHFRDSIGLGSHGGASASQASSQRAASAGAAAASATSGIPINDDDAILKHLDAFSTRLRQFLDVQASLSQMFRLAHTARKLPRPRKEDLEMDESESVSAAASAAAAATAAAASASSAAAAAAAGSSGHLAAIEEDNEQQSVSADGEDQQLQKQQPVDAAAHEAGNDEELLRSIALM</sequence>
<protein>
    <submittedName>
        <fullName evidence="4">DHC_N1 domain-containing protein</fullName>
    </submittedName>
</protein>
<evidence type="ECO:0000313" key="4">
    <source>
        <dbReference type="WBParaSite" id="maker-uti_cns_0016546-snap-gene-0.2-mRNA-1"/>
    </source>
</evidence>
<dbReference type="Pfam" id="PF08385">
    <property type="entry name" value="DHC_N1"/>
    <property type="match status" value="1"/>
</dbReference>